<dbReference type="PANTHER" id="PTHR42887">
    <property type="entry name" value="OS12G0638800 PROTEIN"/>
    <property type="match status" value="1"/>
</dbReference>
<keyword evidence="2" id="KW-0285">Flavoprotein</keyword>
<dbReference type="SUPFAM" id="SSF51905">
    <property type="entry name" value="FAD/NAD(P)-binding domain"/>
    <property type="match status" value="1"/>
</dbReference>
<dbReference type="AlphaFoldDB" id="A0A0M2RD14"/>
<dbReference type="PANTHER" id="PTHR42887:SF1">
    <property type="entry name" value="BLR3961 PROTEIN"/>
    <property type="match status" value="1"/>
</dbReference>
<evidence type="ECO:0000256" key="3">
    <source>
        <dbReference type="ARBA" id="ARBA00022827"/>
    </source>
</evidence>
<dbReference type="InterPro" id="IPR055178">
    <property type="entry name" value="RsdA/BaiN/AoA(So)-like_dom"/>
</dbReference>
<dbReference type="Gene3D" id="3.50.50.60">
    <property type="entry name" value="FAD/NAD(P)-binding domain"/>
    <property type="match status" value="1"/>
</dbReference>
<dbReference type="InterPro" id="IPR004792">
    <property type="entry name" value="BaiN-like"/>
</dbReference>
<dbReference type="EMBL" id="LANI01000004">
    <property type="protein sequence ID" value="KKJ77458.1"/>
    <property type="molecule type" value="Genomic_DNA"/>
</dbReference>
<dbReference type="Gene3D" id="1.10.8.260">
    <property type="entry name" value="HI0933 insert domain-like"/>
    <property type="match status" value="1"/>
</dbReference>
<evidence type="ECO:0000313" key="7">
    <source>
        <dbReference type="Proteomes" id="UP000034491"/>
    </source>
</evidence>
<dbReference type="STRING" id="1549748.WH95_07090"/>
<evidence type="ECO:0008006" key="8">
    <source>
        <dbReference type="Google" id="ProtNLM"/>
    </source>
</evidence>
<dbReference type="InterPro" id="IPR023166">
    <property type="entry name" value="BaiN-like_dom_sf"/>
</dbReference>
<dbReference type="InterPro" id="IPR036188">
    <property type="entry name" value="FAD/NAD-bd_sf"/>
</dbReference>
<protein>
    <recommendedName>
        <fullName evidence="8">NAD(FAD)-utilizing dehydrogenase</fullName>
    </recommendedName>
</protein>
<dbReference type="InterPro" id="IPR057661">
    <property type="entry name" value="RsdA/BaiN/AoA(So)_Rossmann"/>
</dbReference>
<comment type="cofactor">
    <cofactor evidence="1">
        <name>FAD</name>
        <dbReference type="ChEBI" id="CHEBI:57692"/>
    </cofactor>
</comment>
<feature type="domain" description="RsdA/BaiN/AoA(So)-like insert" evidence="5">
    <location>
        <begin position="201"/>
        <end position="351"/>
    </location>
</feature>
<evidence type="ECO:0000313" key="6">
    <source>
        <dbReference type="EMBL" id="KKJ77458.1"/>
    </source>
</evidence>
<organism evidence="6 7">
    <name type="scientific">Kiloniella litopenaei</name>
    <dbReference type="NCBI Taxonomy" id="1549748"/>
    <lineage>
        <taxon>Bacteria</taxon>
        <taxon>Pseudomonadati</taxon>
        <taxon>Pseudomonadota</taxon>
        <taxon>Alphaproteobacteria</taxon>
        <taxon>Rhodospirillales</taxon>
        <taxon>Kiloniellaceae</taxon>
        <taxon>Kiloniella</taxon>
    </lineage>
</organism>
<accession>A0A0M2RD14</accession>
<keyword evidence="3" id="KW-0274">FAD</keyword>
<evidence type="ECO:0000259" key="5">
    <source>
        <dbReference type="Pfam" id="PF22780"/>
    </source>
</evidence>
<feature type="domain" description="RsdA/BaiN/AoA(So)-like Rossmann fold-like" evidence="4">
    <location>
        <begin position="13"/>
        <end position="403"/>
    </location>
</feature>
<gene>
    <name evidence="6" type="ORF">WH95_07090</name>
</gene>
<dbReference type="Proteomes" id="UP000034491">
    <property type="component" value="Unassembled WGS sequence"/>
</dbReference>
<dbReference type="InterPro" id="IPR022460">
    <property type="entry name" value="Flavoprotein_PP4765"/>
</dbReference>
<sequence>MQESYVNDTSKFIAIIGGGPAGLMAAHQLLEMGHRVHLYDTKPSVARRFQLAGRGGLNLTHSEPLDTFATRYYENEARFTPLLQQFTPKDLRGFCLTLGQETFIGSSGRVFPTKFKATELLRAWLADLSHKGLKLFTRHKWIGFDSQKNLLVKNNDNQVITISPQATLLALGGASWGKLGSDAAWVPILAKEKIDIEPLEAANCGYETHWPETLQESCFGQPLKNISLTHEDRTTKGEIMLSSYGLEGGAIYALSKSIREAINRDQSTTVFIDLKPNHSQEKLAKALKKRAKTLALGKFLKQELRVSSTSLNLLKALTNKEEFSCPDTLVKKIKALPVTLHKARPIDRAISTAGGIKFNACTNDLMLKRLPGIFVAGEMLDWEAPTGGYLLQGCFSMAIHVAQGIDQYLREQS</sequence>
<dbReference type="PATRIC" id="fig|1549748.8.peg.3378"/>
<evidence type="ECO:0000259" key="4">
    <source>
        <dbReference type="Pfam" id="PF03486"/>
    </source>
</evidence>
<keyword evidence="7" id="KW-1185">Reference proteome</keyword>
<dbReference type="Pfam" id="PF22780">
    <property type="entry name" value="HI0933_like_1st"/>
    <property type="match status" value="1"/>
</dbReference>
<dbReference type="Pfam" id="PF03486">
    <property type="entry name" value="HI0933_like"/>
    <property type="match status" value="1"/>
</dbReference>
<comment type="caution">
    <text evidence="6">The sequence shown here is derived from an EMBL/GenBank/DDBJ whole genome shotgun (WGS) entry which is preliminary data.</text>
</comment>
<dbReference type="NCBIfam" id="TIGR03862">
    <property type="entry name" value="flavo_PP4765"/>
    <property type="match status" value="1"/>
</dbReference>
<dbReference type="NCBIfam" id="TIGR00275">
    <property type="entry name" value="aminoacetone oxidase family FAD-binding enzyme"/>
    <property type="match status" value="1"/>
</dbReference>
<proteinExistence type="predicted"/>
<reference evidence="6 7" key="1">
    <citation type="submission" date="2015-03" db="EMBL/GenBank/DDBJ databases">
        <title>Genome sequence of Kiloniella sp. P1-1, isolated from the gut microflora of Pacific white shrimp, Penaeus vannamei.</title>
        <authorList>
            <person name="Shao Z."/>
            <person name="Wang L."/>
            <person name="Li X."/>
        </authorList>
    </citation>
    <scope>NUCLEOTIDE SEQUENCE [LARGE SCALE GENOMIC DNA]</scope>
    <source>
        <strain evidence="6 7">P1-1</strain>
    </source>
</reference>
<name>A0A0M2RD14_9PROT</name>
<evidence type="ECO:0000256" key="2">
    <source>
        <dbReference type="ARBA" id="ARBA00022630"/>
    </source>
</evidence>
<evidence type="ECO:0000256" key="1">
    <source>
        <dbReference type="ARBA" id="ARBA00001974"/>
    </source>
</evidence>
<dbReference type="SUPFAM" id="SSF160996">
    <property type="entry name" value="HI0933 insert domain-like"/>
    <property type="match status" value="1"/>
</dbReference>
<dbReference type="Gene3D" id="2.40.30.10">
    <property type="entry name" value="Translation factors"/>
    <property type="match status" value="1"/>
</dbReference>